<evidence type="ECO:0000313" key="2">
    <source>
        <dbReference type="Proteomes" id="UP000027937"/>
    </source>
</evidence>
<organism evidence="1 2">
    <name type="scientific">Clostridium haemolyticum NCTC 9693</name>
    <dbReference type="NCBI Taxonomy" id="1443114"/>
    <lineage>
        <taxon>Bacteria</taxon>
        <taxon>Bacillati</taxon>
        <taxon>Bacillota</taxon>
        <taxon>Clostridia</taxon>
        <taxon>Eubacteriales</taxon>
        <taxon>Clostridiaceae</taxon>
        <taxon>Clostridium</taxon>
    </lineage>
</organism>
<evidence type="ECO:0000313" key="1">
    <source>
        <dbReference type="EMBL" id="KEI18276.1"/>
    </source>
</evidence>
<dbReference type="Proteomes" id="UP000027937">
    <property type="component" value="Unassembled WGS sequence"/>
</dbReference>
<keyword evidence="2" id="KW-1185">Reference proteome</keyword>
<accession>A0ABR4TI27</accession>
<proteinExistence type="predicted"/>
<protein>
    <submittedName>
        <fullName evidence="1">Uncharacterized protein</fullName>
    </submittedName>
</protein>
<reference evidence="1 2" key="1">
    <citation type="submission" date="2014-02" db="EMBL/GenBank/DDBJ databases">
        <title>Plasmidome dynamics in the species complex Clostridium novyi sensu lato converts strains of independent lineages into distinctly different pathogens.</title>
        <authorList>
            <person name="Skarin H."/>
            <person name="Segerman B."/>
        </authorList>
    </citation>
    <scope>NUCLEOTIDE SEQUENCE [LARGE SCALE GENOMIC DNA]</scope>
    <source>
        <strain evidence="1 2">NCTC 9693</strain>
    </source>
</reference>
<comment type="caution">
    <text evidence="1">The sequence shown here is derived from an EMBL/GenBank/DDBJ whole genome shotgun (WGS) entry which is preliminary data.</text>
</comment>
<name>A0ABR4TI27_CLOHA</name>
<dbReference type="RefSeq" id="WP_039228152.1">
    <property type="nucleotide sequence ID" value="NZ_JENX01000026.1"/>
</dbReference>
<sequence length="78" mass="9012">MKTIKIKVSNQIVKRGEKGILKANQLIKFVIKNVKNVDYEVKPLNEIALKDLKIEGEYIKSAFLNLEKKELKLILKNC</sequence>
<dbReference type="EMBL" id="JENX01000026">
    <property type="protein sequence ID" value="KEI18276.1"/>
    <property type="molecule type" value="Genomic_DNA"/>
</dbReference>
<gene>
    <name evidence="1" type="ORF">Z960_03955</name>
</gene>